<dbReference type="EMBL" id="CP016893">
    <property type="protein sequence ID" value="AST58836.1"/>
    <property type="molecule type" value="Genomic_DNA"/>
</dbReference>
<feature type="transmembrane region" description="Helical" evidence="7">
    <location>
        <begin position="77"/>
        <end position="101"/>
    </location>
</feature>
<feature type="transmembrane region" description="Helical" evidence="7">
    <location>
        <begin position="187"/>
        <end position="208"/>
    </location>
</feature>
<keyword evidence="4 7" id="KW-0812">Transmembrane</keyword>
<keyword evidence="5 7" id="KW-1133">Transmembrane helix</keyword>
<dbReference type="PANTHER" id="PTHR43386">
    <property type="entry name" value="OLIGOPEPTIDE TRANSPORT SYSTEM PERMEASE PROTEIN APPC"/>
    <property type="match status" value="1"/>
</dbReference>
<dbReference type="GO" id="GO:0005886">
    <property type="term" value="C:plasma membrane"/>
    <property type="evidence" value="ECO:0007669"/>
    <property type="project" value="UniProtKB-SubCell"/>
</dbReference>
<evidence type="ECO:0000259" key="8">
    <source>
        <dbReference type="PROSITE" id="PS50928"/>
    </source>
</evidence>
<dbReference type="GO" id="GO:0071916">
    <property type="term" value="F:dipeptide transmembrane transporter activity"/>
    <property type="evidence" value="ECO:0007669"/>
    <property type="project" value="TreeGrafter"/>
</dbReference>
<dbReference type="RefSeq" id="WP_094397935.1">
    <property type="nucleotide sequence ID" value="NZ_CP016893.1"/>
</dbReference>
<reference evidence="9 10" key="1">
    <citation type="submission" date="2016-08" db="EMBL/GenBank/DDBJ databases">
        <title>A novel genetic cassette of butanologenic Thermoanaerobacterium thermosaccharolyticum that directly convert cellulose to butanol.</title>
        <authorList>
            <person name="Li T."/>
            <person name="He J."/>
        </authorList>
    </citation>
    <scope>NUCLEOTIDE SEQUENCE [LARGE SCALE GENOMIC DNA]</scope>
    <source>
        <strain evidence="9 10">TG57</strain>
    </source>
</reference>
<dbReference type="CDD" id="cd06261">
    <property type="entry name" value="TM_PBP2"/>
    <property type="match status" value="1"/>
</dbReference>
<name>A0A223I261_THETR</name>
<evidence type="ECO:0000256" key="4">
    <source>
        <dbReference type="ARBA" id="ARBA00022692"/>
    </source>
</evidence>
<evidence type="ECO:0000313" key="9">
    <source>
        <dbReference type="EMBL" id="AST58836.1"/>
    </source>
</evidence>
<dbReference type="InterPro" id="IPR050366">
    <property type="entry name" value="BP-dependent_transpt_permease"/>
</dbReference>
<dbReference type="Pfam" id="PF00528">
    <property type="entry name" value="BPD_transp_1"/>
    <property type="match status" value="1"/>
</dbReference>
<evidence type="ECO:0000256" key="5">
    <source>
        <dbReference type="ARBA" id="ARBA00022989"/>
    </source>
</evidence>
<comment type="subcellular location">
    <subcellularLocation>
        <location evidence="1 7">Cell membrane</location>
        <topology evidence="1 7">Multi-pass membrane protein</topology>
    </subcellularLocation>
</comment>
<keyword evidence="2 7" id="KW-0813">Transport</keyword>
<feature type="transmembrane region" description="Helical" evidence="7">
    <location>
        <begin position="242"/>
        <end position="263"/>
    </location>
</feature>
<dbReference type="PROSITE" id="PS50928">
    <property type="entry name" value="ABC_TM1"/>
    <property type="match status" value="1"/>
</dbReference>
<accession>A0A223I261</accession>
<keyword evidence="6 7" id="KW-0472">Membrane</keyword>
<evidence type="ECO:0000256" key="6">
    <source>
        <dbReference type="ARBA" id="ARBA00023136"/>
    </source>
</evidence>
<dbReference type="InterPro" id="IPR035906">
    <property type="entry name" value="MetI-like_sf"/>
</dbReference>
<dbReference type="AlphaFoldDB" id="A0A223I261"/>
<evidence type="ECO:0000256" key="3">
    <source>
        <dbReference type="ARBA" id="ARBA00022475"/>
    </source>
</evidence>
<organism evidence="9 10">
    <name type="scientific">Thermoanaerobacterium thermosaccharolyticum</name>
    <name type="common">Clostridium thermosaccharolyticum</name>
    <dbReference type="NCBI Taxonomy" id="1517"/>
    <lineage>
        <taxon>Bacteria</taxon>
        <taxon>Bacillati</taxon>
        <taxon>Bacillota</taxon>
        <taxon>Clostridia</taxon>
        <taxon>Thermoanaerobacterales</taxon>
        <taxon>Thermoanaerobacteraceae</taxon>
        <taxon>Thermoanaerobacterium</taxon>
    </lineage>
</organism>
<evidence type="ECO:0000256" key="1">
    <source>
        <dbReference type="ARBA" id="ARBA00004651"/>
    </source>
</evidence>
<dbReference type="Gene3D" id="1.10.3720.10">
    <property type="entry name" value="MetI-like"/>
    <property type="match status" value="1"/>
</dbReference>
<feature type="transmembrane region" description="Helical" evidence="7">
    <location>
        <begin position="12"/>
        <end position="34"/>
    </location>
</feature>
<feature type="domain" description="ABC transmembrane type-1" evidence="8">
    <location>
        <begin position="73"/>
        <end position="265"/>
    </location>
</feature>
<dbReference type="SUPFAM" id="SSF161098">
    <property type="entry name" value="MetI-like"/>
    <property type="match status" value="1"/>
</dbReference>
<feature type="transmembrane region" description="Helical" evidence="7">
    <location>
        <begin position="108"/>
        <end position="130"/>
    </location>
</feature>
<dbReference type="Proteomes" id="UP000214975">
    <property type="component" value="Chromosome"/>
</dbReference>
<sequence>MKNNFSIIFKSSKFRLGFIIFALLLLSVIIFPIVNKEDPLKMNYTMFQKPGPNLPLGADNFGRNEFVELIAGGKTSLIIGILAGGIATGVGLVLGLFGGYIGGLVDDILSSITNIFLVIPSFIILVLISVSISSRSYLTTALVIGFTSWPWTARAVRAQTISLRNRDHVNLAKVSGYSIPKIVATEILPYIASYVGMAFILQVASGILSEATISMLGLGPQNTVTLGLMLNWATMYEAQMSGAWWAFLPPVLMIALITFSLNLMNTGLDQIFNPQIRS</sequence>
<gene>
    <name evidence="9" type="ORF">Thert_03059</name>
</gene>
<evidence type="ECO:0000256" key="2">
    <source>
        <dbReference type="ARBA" id="ARBA00022448"/>
    </source>
</evidence>
<keyword evidence="3" id="KW-1003">Cell membrane</keyword>
<dbReference type="PANTHER" id="PTHR43386:SF1">
    <property type="entry name" value="D,D-DIPEPTIDE TRANSPORT SYSTEM PERMEASE PROTEIN DDPC-RELATED"/>
    <property type="match status" value="1"/>
</dbReference>
<protein>
    <submittedName>
        <fullName evidence="9">ABC transporter permease</fullName>
    </submittedName>
</protein>
<evidence type="ECO:0000256" key="7">
    <source>
        <dbReference type="RuleBase" id="RU363032"/>
    </source>
</evidence>
<comment type="similarity">
    <text evidence="7">Belongs to the binding-protein-dependent transport system permease family.</text>
</comment>
<evidence type="ECO:0000313" key="10">
    <source>
        <dbReference type="Proteomes" id="UP000214975"/>
    </source>
</evidence>
<dbReference type="InterPro" id="IPR000515">
    <property type="entry name" value="MetI-like"/>
</dbReference>
<proteinExistence type="inferred from homology"/>